<dbReference type="InterPro" id="IPR000851">
    <property type="entry name" value="Ribosomal_uS5"/>
</dbReference>
<dbReference type="PROSITE" id="PS50881">
    <property type="entry name" value="S5_DSRBD"/>
    <property type="match status" value="1"/>
</dbReference>
<feature type="compositionally biased region" description="Polar residues" evidence="10">
    <location>
        <begin position="1"/>
        <end position="13"/>
    </location>
</feature>
<dbReference type="Proteomes" id="UP000230859">
    <property type="component" value="Unassembled WGS sequence"/>
</dbReference>
<reference evidence="12 13" key="1">
    <citation type="submission" date="2017-09" db="EMBL/GenBank/DDBJ databases">
        <title>Depth-based differentiation of microbial function through sediment-hosted aquifers and enrichment of novel symbionts in the deep terrestrial subsurface.</title>
        <authorList>
            <person name="Probst A.J."/>
            <person name="Ladd B."/>
            <person name="Jarett J.K."/>
            <person name="Geller-Mcgrath D.E."/>
            <person name="Sieber C.M."/>
            <person name="Emerson J.B."/>
            <person name="Anantharaman K."/>
            <person name="Thomas B.C."/>
            <person name="Malmstrom R."/>
            <person name="Stieglmeier M."/>
            <person name="Klingl A."/>
            <person name="Woyke T."/>
            <person name="Ryan C.M."/>
            <person name="Banfield J.F."/>
        </authorList>
    </citation>
    <scope>NUCLEOTIDE SEQUENCE [LARGE SCALE GENOMIC DNA]</scope>
    <source>
        <strain evidence="12">CG11_big_fil_rev_8_21_14_0_20_45_26</strain>
    </source>
</reference>
<dbReference type="GO" id="GO:0003735">
    <property type="term" value="F:structural constituent of ribosome"/>
    <property type="evidence" value="ECO:0007669"/>
    <property type="project" value="UniProtKB-UniRule"/>
</dbReference>
<dbReference type="EMBL" id="PCVY01000058">
    <property type="protein sequence ID" value="PIQ85883.1"/>
    <property type="molecule type" value="Genomic_DNA"/>
</dbReference>
<evidence type="ECO:0000259" key="11">
    <source>
        <dbReference type="PROSITE" id="PS50881"/>
    </source>
</evidence>
<keyword evidence="6 8" id="KW-0687">Ribonucleoprotein</keyword>
<evidence type="ECO:0000313" key="13">
    <source>
        <dbReference type="Proteomes" id="UP000230859"/>
    </source>
</evidence>
<dbReference type="AlphaFoldDB" id="A0A2H0LN74"/>
<organism evidence="12 13">
    <name type="scientific">Candidatus Abzuiibacterium crystallinum</name>
    <dbReference type="NCBI Taxonomy" id="1974748"/>
    <lineage>
        <taxon>Bacteria</taxon>
        <taxon>Pseudomonadati</taxon>
        <taxon>Candidatus Omnitrophota</taxon>
        <taxon>Candidatus Abzuiibacterium</taxon>
    </lineage>
</organism>
<evidence type="ECO:0000313" key="12">
    <source>
        <dbReference type="EMBL" id="PIQ85883.1"/>
    </source>
</evidence>
<dbReference type="Gene3D" id="3.30.160.20">
    <property type="match status" value="1"/>
</dbReference>
<dbReference type="SUPFAM" id="SSF54211">
    <property type="entry name" value="Ribosomal protein S5 domain 2-like"/>
    <property type="match status" value="1"/>
</dbReference>
<evidence type="ECO:0000256" key="5">
    <source>
        <dbReference type="ARBA" id="ARBA00022980"/>
    </source>
</evidence>
<keyword evidence="3 8" id="KW-0699">rRNA-binding</keyword>
<comment type="function">
    <text evidence="1 8">Located at the back of the 30S subunit body where it stabilizes the conformation of the head with respect to the body.</text>
</comment>
<dbReference type="HAMAP" id="MF_01307_B">
    <property type="entry name" value="Ribosomal_uS5_B"/>
    <property type="match status" value="1"/>
</dbReference>
<dbReference type="FunFam" id="3.30.230.10:FF:000002">
    <property type="entry name" value="30S ribosomal protein S5"/>
    <property type="match status" value="1"/>
</dbReference>
<feature type="region of interest" description="Disordered" evidence="10">
    <location>
        <begin position="1"/>
        <end position="56"/>
    </location>
</feature>
<dbReference type="InterPro" id="IPR020568">
    <property type="entry name" value="Ribosomal_Su5_D2-typ_SF"/>
</dbReference>
<evidence type="ECO:0000256" key="7">
    <source>
        <dbReference type="ARBA" id="ARBA00035255"/>
    </source>
</evidence>
<dbReference type="GO" id="GO:0005737">
    <property type="term" value="C:cytoplasm"/>
    <property type="evidence" value="ECO:0007669"/>
    <property type="project" value="UniProtKB-ARBA"/>
</dbReference>
<evidence type="ECO:0000256" key="3">
    <source>
        <dbReference type="ARBA" id="ARBA00022730"/>
    </source>
</evidence>
<dbReference type="InterPro" id="IPR005324">
    <property type="entry name" value="Ribosomal_uS5_C"/>
</dbReference>
<feature type="compositionally biased region" description="Basic and acidic residues" evidence="10">
    <location>
        <begin position="47"/>
        <end position="56"/>
    </location>
</feature>
<dbReference type="Pfam" id="PF03719">
    <property type="entry name" value="Ribosomal_S5_C"/>
    <property type="match status" value="1"/>
</dbReference>
<accession>A0A2H0LN74</accession>
<dbReference type="GO" id="GO:0019843">
    <property type="term" value="F:rRNA binding"/>
    <property type="evidence" value="ECO:0007669"/>
    <property type="project" value="UniProtKB-UniRule"/>
</dbReference>
<dbReference type="Gene3D" id="3.30.230.10">
    <property type="match status" value="1"/>
</dbReference>
<dbReference type="InterPro" id="IPR018192">
    <property type="entry name" value="Ribosomal_uS5_N_CS"/>
</dbReference>
<evidence type="ECO:0000256" key="2">
    <source>
        <dbReference type="ARBA" id="ARBA00008945"/>
    </source>
</evidence>
<dbReference type="FunFam" id="3.30.160.20:FF:000001">
    <property type="entry name" value="30S ribosomal protein S5"/>
    <property type="match status" value="1"/>
</dbReference>
<evidence type="ECO:0000256" key="1">
    <source>
        <dbReference type="ARBA" id="ARBA00003093"/>
    </source>
</evidence>
<comment type="function">
    <text evidence="8">With S4 and S12 plays an important role in translational accuracy.</text>
</comment>
<dbReference type="NCBIfam" id="TIGR01021">
    <property type="entry name" value="rpsE_bact"/>
    <property type="match status" value="1"/>
</dbReference>
<evidence type="ECO:0000256" key="10">
    <source>
        <dbReference type="SAM" id="MobiDB-lite"/>
    </source>
</evidence>
<comment type="similarity">
    <text evidence="2 8 9">Belongs to the universal ribosomal protein uS5 family.</text>
</comment>
<gene>
    <name evidence="8" type="primary">rpsE</name>
    <name evidence="12" type="ORF">COV74_06850</name>
</gene>
<dbReference type="Pfam" id="PF00333">
    <property type="entry name" value="Ribosomal_S5"/>
    <property type="match status" value="1"/>
</dbReference>
<keyword evidence="5 8" id="KW-0689">Ribosomal protein</keyword>
<dbReference type="PROSITE" id="PS00585">
    <property type="entry name" value="RIBOSOMAL_S5"/>
    <property type="match status" value="1"/>
</dbReference>
<dbReference type="InterPro" id="IPR005712">
    <property type="entry name" value="Ribosomal_uS5_bac-type"/>
</dbReference>
<dbReference type="SUPFAM" id="SSF54768">
    <property type="entry name" value="dsRNA-binding domain-like"/>
    <property type="match status" value="1"/>
</dbReference>
<dbReference type="GO" id="GO:0006412">
    <property type="term" value="P:translation"/>
    <property type="evidence" value="ECO:0007669"/>
    <property type="project" value="UniProtKB-UniRule"/>
</dbReference>
<dbReference type="GO" id="GO:0042254">
    <property type="term" value="P:ribosome biogenesis"/>
    <property type="evidence" value="ECO:0007669"/>
    <property type="project" value="UniProtKB-ARBA"/>
</dbReference>
<dbReference type="InterPro" id="IPR013810">
    <property type="entry name" value="Ribosomal_uS5_N"/>
</dbReference>
<keyword evidence="4 8" id="KW-0694">RNA-binding</keyword>
<evidence type="ECO:0000256" key="4">
    <source>
        <dbReference type="ARBA" id="ARBA00022884"/>
    </source>
</evidence>
<comment type="subunit">
    <text evidence="8">Part of the 30S ribosomal subunit. Contacts proteins S4 and S8.</text>
</comment>
<proteinExistence type="inferred from homology"/>
<comment type="caution">
    <text evidence="12">The sequence shown here is derived from an EMBL/GenBank/DDBJ whole genome shotgun (WGS) entry which is preliminary data.</text>
</comment>
<evidence type="ECO:0000256" key="6">
    <source>
        <dbReference type="ARBA" id="ARBA00023274"/>
    </source>
</evidence>
<evidence type="ECO:0000256" key="8">
    <source>
        <dbReference type="HAMAP-Rule" id="MF_01307"/>
    </source>
</evidence>
<dbReference type="PANTHER" id="PTHR48277">
    <property type="entry name" value="MITOCHONDRIAL RIBOSOMAL PROTEIN S5"/>
    <property type="match status" value="1"/>
</dbReference>
<feature type="compositionally biased region" description="Basic residues" evidence="10">
    <location>
        <begin position="37"/>
        <end position="46"/>
    </location>
</feature>
<protein>
    <recommendedName>
        <fullName evidence="7 8">Small ribosomal subunit protein uS5</fullName>
    </recommendedName>
</protein>
<comment type="domain">
    <text evidence="8">The N-terminal domain interacts with the head of the 30S subunit; the C-terminal domain interacts with the body and contacts protein S4. The interaction surface between S4 and S5 is involved in control of translational fidelity.</text>
</comment>
<dbReference type="PANTHER" id="PTHR48277:SF1">
    <property type="entry name" value="MITOCHONDRIAL RIBOSOMAL PROTEIN S5"/>
    <property type="match status" value="1"/>
</dbReference>
<sequence length="216" mass="22804">MAESKTGQEAQEQTNEKAAELSAVTPKTSEHGSGKPSGRKGGKTPRRREPNKQRTEGEFIEKVIQINRVSKVVKGGKRFHFSALVIVGNGKGEIGFALGKANEVADAIRKGLVHAKKSFKKLTLDGTTIPHDIVGRYGAAKVVMRRGVPGTGIIAGGAVRAVCECAGVRDILAKSLGSSNAINVLKATLNGFELMIQKNSKQTTESAVNESAQAVS</sequence>
<feature type="domain" description="S5 DRBM" evidence="11">
    <location>
        <begin position="59"/>
        <end position="122"/>
    </location>
</feature>
<dbReference type="GO" id="GO:0015935">
    <property type="term" value="C:small ribosomal subunit"/>
    <property type="evidence" value="ECO:0007669"/>
    <property type="project" value="InterPro"/>
</dbReference>
<evidence type="ECO:0000256" key="9">
    <source>
        <dbReference type="RuleBase" id="RU003823"/>
    </source>
</evidence>
<dbReference type="InterPro" id="IPR014721">
    <property type="entry name" value="Ribsml_uS5_D2-typ_fold_subgr"/>
</dbReference>
<name>A0A2H0LN74_9BACT</name>